<dbReference type="EMBL" id="JBHMQU010000004">
    <property type="protein sequence ID" value="MFC0810590.1"/>
    <property type="molecule type" value="Genomic_DNA"/>
</dbReference>
<reference evidence="1 2" key="1">
    <citation type="submission" date="2024-09" db="EMBL/GenBank/DDBJ databases">
        <authorList>
            <person name="Sun Q."/>
            <person name="Mori K."/>
        </authorList>
    </citation>
    <scope>NUCLEOTIDE SEQUENCE [LARGE SCALE GENOMIC DNA]</scope>
    <source>
        <strain evidence="1 2">KCTC 42086</strain>
    </source>
</reference>
<feature type="non-terminal residue" evidence="1">
    <location>
        <position position="1"/>
    </location>
</feature>
<comment type="caution">
    <text evidence="1">The sequence shown here is derived from an EMBL/GenBank/DDBJ whole genome shotgun (WGS) entry which is preliminary data.</text>
</comment>
<keyword evidence="2" id="KW-1185">Reference proteome</keyword>
<evidence type="ECO:0000313" key="1">
    <source>
        <dbReference type="EMBL" id="MFC0810590.1"/>
    </source>
</evidence>
<gene>
    <name evidence="1" type="ORF">ACFHYO_00480</name>
</gene>
<sequence length="88" mass="8881">ATAATAAGEAARDAAQAGREAASAARSAAEIDRLLTVEGFDLDAVLGLIETSNLDAAQKTSLSTVVRSAARSPSMLGGVLEQVRAVLR</sequence>
<organism evidence="1 2">
    <name type="scientific">Paracoccus panacisoli</name>
    <dbReference type="NCBI Taxonomy" id="1510163"/>
    <lineage>
        <taxon>Bacteria</taxon>
        <taxon>Pseudomonadati</taxon>
        <taxon>Pseudomonadota</taxon>
        <taxon>Alphaproteobacteria</taxon>
        <taxon>Rhodobacterales</taxon>
        <taxon>Paracoccaceae</taxon>
        <taxon>Paracoccus</taxon>
    </lineage>
</organism>
<name>A0ABV6SZZ9_9RHOB</name>
<evidence type="ECO:0000313" key="2">
    <source>
        <dbReference type="Proteomes" id="UP001589920"/>
    </source>
</evidence>
<accession>A0ABV6SZZ9</accession>
<dbReference type="Proteomes" id="UP001589920">
    <property type="component" value="Unassembled WGS sequence"/>
</dbReference>
<proteinExistence type="predicted"/>
<protein>
    <submittedName>
        <fullName evidence="1">Uncharacterized protein</fullName>
    </submittedName>
</protein>